<dbReference type="InParanoid" id="A9UW13"/>
<dbReference type="GO" id="GO:0005113">
    <property type="term" value="F:patched binding"/>
    <property type="evidence" value="ECO:0000318"/>
    <property type="project" value="GO_Central"/>
</dbReference>
<dbReference type="PANTHER" id="PTHR20870:SF0">
    <property type="entry name" value="BARDET-BIEDL SYNDROME 1 PROTEIN"/>
    <property type="match status" value="1"/>
</dbReference>
<reference evidence="3 4" key="1">
    <citation type="journal article" date="2008" name="Nature">
        <title>The genome of the choanoflagellate Monosiga brevicollis and the origin of metazoans.</title>
        <authorList>
            <consortium name="JGI Sequencing"/>
            <person name="King N."/>
            <person name="Westbrook M.J."/>
            <person name="Young S.L."/>
            <person name="Kuo A."/>
            <person name="Abedin M."/>
            <person name="Chapman J."/>
            <person name="Fairclough S."/>
            <person name="Hellsten U."/>
            <person name="Isogai Y."/>
            <person name="Letunic I."/>
            <person name="Marr M."/>
            <person name="Pincus D."/>
            <person name="Putnam N."/>
            <person name="Rokas A."/>
            <person name="Wright K.J."/>
            <person name="Zuzow R."/>
            <person name="Dirks W."/>
            <person name="Good M."/>
            <person name="Goodstein D."/>
            <person name="Lemons D."/>
            <person name="Li W."/>
            <person name="Lyons J.B."/>
            <person name="Morris A."/>
            <person name="Nichols S."/>
            <person name="Richter D.J."/>
            <person name="Salamov A."/>
            <person name="Bork P."/>
            <person name="Lim W.A."/>
            <person name="Manning G."/>
            <person name="Miller W.T."/>
            <person name="McGinnis W."/>
            <person name="Shapiro H."/>
            <person name="Tjian R."/>
            <person name="Grigoriev I.V."/>
            <person name="Rokhsar D."/>
        </authorList>
    </citation>
    <scope>NUCLEOTIDE SEQUENCE [LARGE SCALE GENOMIC DNA]</scope>
    <source>
        <strain evidence="4">MX1 / ATCC 50154</strain>
    </source>
</reference>
<dbReference type="AlphaFoldDB" id="A9UW13"/>
<dbReference type="GO" id="GO:0005813">
    <property type="term" value="C:centrosome"/>
    <property type="evidence" value="ECO:0000318"/>
    <property type="project" value="GO_Central"/>
</dbReference>
<keyword evidence="4" id="KW-1185">Reference proteome</keyword>
<evidence type="ECO:0000259" key="1">
    <source>
        <dbReference type="Pfam" id="PF14779"/>
    </source>
</evidence>
<dbReference type="STRING" id="81824.A9UW13"/>
<dbReference type="GO" id="GO:0034464">
    <property type="term" value="C:BBSome"/>
    <property type="evidence" value="ECO:0000318"/>
    <property type="project" value="GO_Central"/>
</dbReference>
<dbReference type="SUPFAM" id="SSF50978">
    <property type="entry name" value="WD40 repeat-like"/>
    <property type="match status" value="1"/>
</dbReference>
<dbReference type="EMBL" id="CH991547">
    <property type="protein sequence ID" value="EDQ90689.1"/>
    <property type="molecule type" value="Genomic_DNA"/>
</dbReference>
<dbReference type="KEGG" id="mbr:MONBRDRAFT_24309"/>
<dbReference type="InterPro" id="IPR056419">
    <property type="entry name" value="GAE_BBS1"/>
</dbReference>
<dbReference type="OMA" id="HADRRHY"/>
<evidence type="ECO:0008006" key="5">
    <source>
        <dbReference type="Google" id="ProtNLM"/>
    </source>
</evidence>
<evidence type="ECO:0000313" key="3">
    <source>
        <dbReference type="EMBL" id="EDQ90689.1"/>
    </source>
</evidence>
<evidence type="ECO:0000313" key="4">
    <source>
        <dbReference type="Proteomes" id="UP000001357"/>
    </source>
</evidence>
<dbReference type="GO" id="GO:0061512">
    <property type="term" value="P:protein localization to cilium"/>
    <property type="evidence" value="ECO:0000318"/>
    <property type="project" value="GO_Central"/>
</dbReference>
<protein>
    <recommendedName>
        <fullName evidence="5">Bardet-Biedl syndrome 1 N-terminal domain-containing protein</fullName>
    </recommendedName>
</protein>
<dbReference type="RefSeq" id="XP_001744740.1">
    <property type="nucleotide sequence ID" value="XM_001744688.1"/>
</dbReference>
<dbReference type="Pfam" id="PF23304">
    <property type="entry name" value="GAE_BBS1"/>
    <property type="match status" value="1"/>
</dbReference>
<name>A9UW13_MONBE</name>
<sequence>MPGAYALERPQSISLPGQPVGVAAIYQRPDDQLPVLTAAAGNALYVFKNLKPFLKNTLPPIEIAEEERDIWANARSETVDVDAMCDALLSLQDSHQELSGRSLHLLALEPEDRASYVERIKDLPIVSEPSITAMATMYKNIVEERAPQCIVLGTEQGQVLILSPEKFAALARFNLPGAIACLSVAGAFETDYRILAVSRDNKLYIIKDQVAFLSHMPPHSMWAHSKAVSDLVIDLPSPAVDCQRIGKAILVTCTNGHLLAFNSKGRRLWEHAFSDVPLSCCAFDYKIKMLRGVMVATADRHVHVFTDTGLIDTFSSPMPLAGVAFDHIWRGTYVFAGVGTDGSLFLARVKKGADFTNRNRLQGAPPEQNVRIKVPKKTQLYVDQTMREKAHAVQMHRIFQRDLYLMQLNIARNYVKAIKKSLAPDVKTQDVSLHVDAEVHGIGPHFKVIVKVQNTSPKQLARDIHISFHADPTMYELEDRVVHLPCAVPGVIYRKATLVKYLESEELTSSPITAHVYMPPNPRPLVTALIEMPISEPLINVR</sequence>
<dbReference type="GO" id="GO:0005119">
    <property type="term" value="F:smoothened binding"/>
    <property type="evidence" value="ECO:0000318"/>
    <property type="project" value="GO_Central"/>
</dbReference>
<dbReference type="InterPro" id="IPR032728">
    <property type="entry name" value="BBS1_N"/>
</dbReference>
<dbReference type="GO" id="GO:1905515">
    <property type="term" value="P:non-motile cilium assembly"/>
    <property type="evidence" value="ECO:0000318"/>
    <property type="project" value="GO_Central"/>
</dbReference>
<feature type="domain" description="Bardet-Biedl syndrome 1 N-terminal" evidence="1">
    <location>
        <begin position="11"/>
        <end position="207"/>
    </location>
</feature>
<dbReference type="PANTHER" id="PTHR20870">
    <property type="entry name" value="BARDET-BIEDL SYNDROME 1 PROTEIN"/>
    <property type="match status" value="1"/>
</dbReference>
<dbReference type="GeneID" id="5890041"/>
<feature type="domain" description="Bardet-Biedl syndrome 1 protein GAE" evidence="2">
    <location>
        <begin position="434"/>
        <end position="536"/>
    </location>
</feature>
<dbReference type="eggNOG" id="ENOG502QS2X">
    <property type="taxonomic scope" value="Eukaryota"/>
</dbReference>
<evidence type="ECO:0000259" key="2">
    <source>
        <dbReference type="Pfam" id="PF23304"/>
    </source>
</evidence>
<dbReference type="Proteomes" id="UP000001357">
    <property type="component" value="Unassembled WGS sequence"/>
</dbReference>
<accession>A9UW13</accession>
<proteinExistence type="predicted"/>
<organism evidence="3 4">
    <name type="scientific">Monosiga brevicollis</name>
    <name type="common">Choanoflagellate</name>
    <dbReference type="NCBI Taxonomy" id="81824"/>
    <lineage>
        <taxon>Eukaryota</taxon>
        <taxon>Choanoflagellata</taxon>
        <taxon>Craspedida</taxon>
        <taxon>Salpingoecidae</taxon>
        <taxon>Monosiga</taxon>
    </lineage>
</organism>
<dbReference type="InterPro" id="IPR028784">
    <property type="entry name" value="BBS1"/>
</dbReference>
<dbReference type="GO" id="GO:0005930">
    <property type="term" value="C:axoneme"/>
    <property type="evidence" value="ECO:0000318"/>
    <property type="project" value="GO_Central"/>
</dbReference>
<dbReference type="Pfam" id="PF14779">
    <property type="entry name" value="BBS1"/>
    <property type="match status" value="1"/>
</dbReference>
<gene>
    <name evidence="3" type="ORF">MONBRDRAFT_24309</name>
</gene>
<dbReference type="InterPro" id="IPR036322">
    <property type="entry name" value="WD40_repeat_dom_sf"/>
</dbReference>
<dbReference type="FunCoup" id="A9UW13">
    <property type="interactions" value="223"/>
</dbReference>